<evidence type="ECO:0000256" key="6">
    <source>
        <dbReference type="SAM" id="Phobius"/>
    </source>
</evidence>
<dbReference type="AlphaFoldDB" id="A0A4V4M5Z0"/>
<dbReference type="GO" id="GO:0048471">
    <property type="term" value="C:perinuclear region of cytoplasm"/>
    <property type="evidence" value="ECO:0007669"/>
    <property type="project" value="TreeGrafter"/>
</dbReference>
<dbReference type="GO" id="GO:0031398">
    <property type="term" value="P:positive regulation of protein ubiquitination"/>
    <property type="evidence" value="ECO:0007669"/>
    <property type="project" value="TreeGrafter"/>
</dbReference>
<name>A0A4V4M5Z0_WALIC</name>
<gene>
    <name evidence="8" type="ORF">E3P86_01341</name>
    <name evidence="7" type="ORF">E3P90_01967</name>
</gene>
<dbReference type="GO" id="GO:0030001">
    <property type="term" value="P:metal ion transport"/>
    <property type="evidence" value="ECO:0007669"/>
    <property type="project" value="InterPro"/>
</dbReference>
<feature type="compositionally biased region" description="Low complexity" evidence="5">
    <location>
        <begin position="372"/>
        <end position="386"/>
    </location>
</feature>
<evidence type="ECO:0000313" key="9">
    <source>
        <dbReference type="Proteomes" id="UP000306954"/>
    </source>
</evidence>
<comment type="caution">
    <text evidence="8">The sequence shown here is derived from an EMBL/GenBank/DDBJ whole genome shotgun (WGS) entry which is preliminary data.</text>
</comment>
<keyword evidence="4 6" id="KW-0472">Membrane</keyword>
<evidence type="ECO:0000313" key="7">
    <source>
        <dbReference type="EMBL" id="TIB12597.1"/>
    </source>
</evidence>
<dbReference type="PANTHER" id="PTHR13396">
    <property type="entry name" value="NEDD4 FAMILY INTERACTING PROTEIN 1/2"/>
    <property type="match status" value="1"/>
</dbReference>
<dbReference type="Proteomes" id="UP000306954">
    <property type="component" value="Unassembled WGS sequence"/>
</dbReference>
<dbReference type="EMBL" id="SPOF01000018">
    <property type="protein sequence ID" value="TIB12597.1"/>
    <property type="molecule type" value="Genomic_DNA"/>
</dbReference>
<keyword evidence="2 6" id="KW-0812">Transmembrane</keyword>
<dbReference type="Pfam" id="PF10176">
    <property type="entry name" value="NEDD4_Bsd2"/>
    <property type="match status" value="1"/>
</dbReference>
<feature type="region of interest" description="Disordered" evidence="5">
    <location>
        <begin position="1"/>
        <end position="75"/>
    </location>
</feature>
<feature type="transmembrane region" description="Helical" evidence="6">
    <location>
        <begin position="308"/>
        <end position="329"/>
    </location>
</feature>
<feature type="region of interest" description="Disordered" evidence="5">
    <location>
        <begin position="347"/>
        <end position="387"/>
    </location>
</feature>
<evidence type="ECO:0000256" key="1">
    <source>
        <dbReference type="ARBA" id="ARBA00004141"/>
    </source>
</evidence>
<dbReference type="GO" id="GO:0005794">
    <property type="term" value="C:Golgi apparatus"/>
    <property type="evidence" value="ECO:0007669"/>
    <property type="project" value="TreeGrafter"/>
</dbReference>
<dbReference type="InterPro" id="IPR019325">
    <property type="entry name" value="NEDD4/Bsd2"/>
</dbReference>
<reference evidence="9 10" key="1">
    <citation type="submission" date="2019-03" db="EMBL/GenBank/DDBJ databases">
        <title>Sequencing 23 genomes of Wallemia ichthyophaga.</title>
        <authorList>
            <person name="Gostincar C."/>
        </authorList>
    </citation>
    <scope>NUCLEOTIDE SEQUENCE [LARGE SCALE GENOMIC DNA]</scope>
    <source>
        <strain evidence="8 10">EXF-6200</strain>
        <strain evidence="7 9">EXF-8621</strain>
    </source>
</reference>
<feature type="region of interest" description="Disordered" evidence="5">
    <location>
        <begin position="265"/>
        <end position="299"/>
    </location>
</feature>
<comment type="subcellular location">
    <subcellularLocation>
        <location evidence="1">Membrane</location>
        <topology evidence="1">Multi-pass membrane protein</topology>
    </subcellularLocation>
</comment>
<dbReference type="GO" id="GO:0005783">
    <property type="term" value="C:endoplasmic reticulum"/>
    <property type="evidence" value="ECO:0007669"/>
    <property type="project" value="TreeGrafter"/>
</dbReference>
<dbReference type="EMBL" id="SPOI01000044">
    <property type="protein sequence ID" value="TIB38984.1"/>
    <property type="molecule type" value="Genomic_DNA"/>
</dbReference>
<sequence length="433" mass="47711">MSSPRYRRVEVQNPEDELEDAFGNESDQDNVDDDDNDNNNVLFDTQSHGHSISNRDDDYADIPPPGSPTDHPSIIKRTNAPYSAYQINRDHSPVGAGINNDGVFANITAKPGSDGRLVPRQNPDGSGVEYVREESTDKEDAPPSYNLAALDSTPPYWDTTVVAPANPFDTDDLIVDGLPVGIFFSFAWNLLISMSFHFVGFLLTYLLHTTHAARHGSRAGLGITFIQYGFYLRAKPIEPPIDQPNDDNAVPTGFFGQAMGIPFGMVNQTDGEQPPPPPPGDENDPQQLPPPQDLPPIDLDALGAANDWLSFLLMAVGWFILMISVLSYWRVAKWAASVRQGQREANANINPEEAYPGAAAARSSGQEEAQAGNNDGNNDESNSSSNIRMQRWNRFTDALTRPFERIQSAATSGLTRMSFRNRQYEQTSSHELE</sequence>
<evidence type="ECO:0000256" key="4">
    <source>
        <dbReference type="ARBA" id="ARBA00023136"/>
    </source>
</evidence>
<dbReference type="GO" id="GO:0016020">
    <property type="term" value="C:membrane"/>
    <property type="evidence" value="ECO:0007669"/>
    <property type="project" value="UniProtKB-SubCell"/>
</dbReference>
<accession>A0A4V4M5Z0</accession>
<evidence type="ECO:0000313" key="8">
    <source>
        <dbReference type="EMBL" id="TIB38984.1"/>
    </source>
</evidence>
<organism evidence="8 10">
    <name type="scientific">Wallemia ichthyophaga</name>
    <dbReference type="NCBI Taxonomy" id="245174"/>
    <lineage>
        <taxon>Eukaryota</taxon>
        <taxon>Fungi</taxon>
        <taxon>Dikarya</taxon>
        <taxon>Basidiomycota</taxon>
        <taxon>Wallemiomycotina</taxon>
        <taxon>Wallemiomycetes</taxon>
        <taxon>Wallemiales</taxon>
        <taxon>Wallemiaceae</taxon>
        <taxon>Wallemia</taxon>
    </lineage>
</organism>
<protein>
    <recommendedName>
        <fullName evidence="11">Metal homeostatis protein BSD2</fullName>
    </recommendedName>
</protein>
<keyword evidence="3 6" id="KW-1133">Transmembrane helix</keyword>
<evidence type="ECO:0000313" key="10">
    <source>
        <dbReference type="Proteomes" id="UP000310689"/>
    </source>
</evidence>
<dbReference type="GO" id="GO:0007034">
    <property type="term" value="P:vacuolar transport"/>
    <property type="evidence" value="ECO:0007669"/>
    <property type="project" value="InterPro"/>
</dbReference>
<feature type="compositionally biased region" description="Acidic residues" evidence="5">
    <location>
        <begin position="13"/>
        <end position="37"/>
    </location>
</feature>
<feature type="transmembrane region" description="Helical" evidence="6">
    <location>
        <begin position="186"/>
        <end position="207"/>
    </location>
</feature>
<dbReference type="CDD" id="cd22212">
    <property type="entry name" value="NDFIP-like"/>
    <property type="match status" value="1"/>
</dbReference>
<evidence type="ECO:0000256" key="5">
    <source>
        <dbReference type="SAM" id="MobiDB-lite"/>
    </source>
</evidence>
<evidence type="ECO:0000256" key="2">
    <source>
        <dbReference type="ARBA" id="ARBA00022692"/>
    </source>
</evidence>
<dbReference type="GO" id="GO:0006511">
    <property type="term" value="P:ubiquitin-dependent protein catabolic process"/>
    <property type="evidence" value="ECO:0007669"/>
    <property type="project" value="TreeGrafter"/>
</dbReference>
<evidence type="ECO:0000256" key="3">
    <source>
        <dbReference type="ARBA" id="ARBA00022989"/>
    </source>
</evidence>
<proteinExistence type="predicted"/>
<feature type="compositionally biased region" description="Polar residues" evidence="5">
    <location>
        <begin position="42"/>
        <end position="52"/>
    </location>
</feature>
<dbReference type="PANTHER" id="PTHR13396:SF5">
    <property type="entry name" value="NEDD4 FAMILY INTERACTING PROTEIN"/>
    <property type="match status" value="1"/>
</dbReference>
<evidence type="ECO:0008006" key="11">
    <source>
        <dbReference type="Google" id="ProtNLM"/>
    </source>
</evidence>
<dbReference type="Proteomes" id="UP000310689">
    <property type="component" value="Unassembled WGS sequence"/>
</dbReference>